<keyword evidence="2" id="KW-1185">Reference proteome</keyword>
<organism evidence="1 2">
    <name type="scientific">Streptomyces litchfieldiae</name>
    <dbReference type="NCBI Taxonomy" id="3075543"/>
    <lineage>
        <taxon>Bacteria</taxon>
        <taxon>Bacillati</taxon>
        <taxon>Actinomycetota</taxon>
        <taxon>Actinomycetes</taxon>
        <taxon>Kitasatosporales</taxon>
        <taxon>Streptomycetaceae</taxon>
        <taxon>Streptomyces</taxon>
    </lineage>
</organism>
<protein>
    <submittedName>
        <fullName evidence="1">Uncharacterized protein</fullName>
    </submittedName>
</protein>
<evidence type="ECO:0000313" key="1">
    <source>
        <dbReference type="EMBL" id="MDT0342067.1"/>
    </source>
</evidence>
<sequence>MPPPSPPPELAADEVALGECSWSGVAVWDKPGGGSVIGFCEPFTPLKVSGRTGRFLKIETLEGEPLTGYALCAVIRVDPPENGSGKL</sequence>
<dbReference type="RefSeq" id="WP_311703197.1">
    <property type="nucleotide sequence ID" value="NZ_JAVREL010000002.1"/>
</dbReference>
<accession>A0ABU2MKC9</accession>
<name>A0ABU2MKC9_9ACTN</name>
<proteinExistence type="predicted"/>
<evidence type="ECO:0000313" key="2">
    <source>
        <dbReference type="Proteomes" id="UP001183246"/>
    </source>
</evidence>
<dbReference type="EMBL" id="JAVREL010000002">
    <property type="protein sequence ID" value="MDT0342067.1"/>
    <property type="molecule type" value="Genomic_DNA"/>
</dbReference>
<gene>
    <name evidence="1" type="ORF">RM590_05405</name>
</gene>
<dbReference type="Proteomes" id="UP001183246">
    <property type="component" value="Unassembled WGS sequence"/>
</dbReference>
<reference evidence="2" key="1">
    <citation type="submission" date="2023-07" db="EMBL/GenBank/DDBJ databases">
        <title>30 novel species of actinomycetes from the DSMZ collection.</title>
        <authorList>
            <person name="Nouioui I."/>
        </authorList>
    </citation>
    <scope>NUCLEOTIDE SEQUENCE [LARGE SCALE GENOMIC DNA]</scope>
    <source>
        <strain evidence="2">DSM 44938</strain>
    </source>
</reference>
<comment type="caution">
    <text evidence="1">The sequence shown here is derived from an EMBL/GenBank/DDBJ whole genome shotgun (WGS) entry which is preliminary data.</text>
</comment>